<dbReference type="PROSITE" id="PS51257">
    <property type="entry name" value="PROKAR_LIPOPROTEIN"/>
    <property type="match status" value="1"/>
</dbReference>
<evidence type="ECO:0000256" key="8">
    <source>
        <dbReference type="ARBA" id="ARBA00022723"/>
    </source>
</evidence>
<dbReference type="Proteomes" id="UP000629596">
    <property type="component" value="Unassembled WGS sequence"/>
</dbReference>
<keyword evidence="8" id="KW-0479">Metal-binding</keyword>
<keyword evidence="6 16" id="KW-0031">Aminopeptidase</keyword>
<dbReference type="RefSeq" id="WP_115497796.1">
    <property type="nucleotide sequence ID" value="NZ_JACRTI010000001.1"/>
</dbReference>
<reference evidence="15 18" key="2">
    <citation type="submission" date="2020-08" db="EMBL/GenBank/DDBJ databases">
        <title>Genome public.</title>
        <authorList>
            <person name="Liu C."/>
            <person name="Sun Q."/>
        </authorList>
    </citation>
    <scope>NUCLEOTIDE SEQUENCE [LARGE SCALE GENOMIC DNA]</scope>
    <source>
        <strain evidence="15 18">426_9</strain>
    </source>
</reference>
<dbReference type="GO" id="GO:0006508">
    <property type="term" value="P:proteolysis"/>
    <property type="evidence" value="ECO:0007669"/>
    <property type="project" value="UniProtKB-KW"/>
</dbReference>
<evidence type="ECO:0000256" key="2">
    <source>
        <dbReference type="ARBA" id="ARBA00001947"/>
    </source>
</evidence>
<feature type="domain" description="ERAP1-like C-terminal" evidence="13">
    <location>
        <begin position="555"/>
        <end position="856"/>
    </location>
</feature>
<evidence type="ECO:0000256" key="10">
    <source>
        <dbReference type="ARBA" id="ARBA00022833"/>
    </source>
</evidence>
<keyword evidence="9" id="KW-0378">Hydrolase</keyword>
<dbReference type="PRINTS" id="PR00756">
    <property type="entry name" value="ALADIPTASE"/>
</dbReference>
<dbReference type="SUPFAM" id="SSF63737">
    <property type="entry name" value="Leukotriene A4 hydrolase N-terminal domain"/>
    <property type="match status" value="1"/>
</dbReference>
<dbReference type="InterPro" id="IPR045357">
    <property type="entry name" value="Aminopeptidase_N-like_N"/>
</dbReference>
<evidence type="ECO:0000256" key="1">
    <source>
        <dbReference type="ARBA" id="ARBA00000098"/>
    </source>
</evidence>
<dbReference type="GO" id="GO:0043171">
    <property type="term" value="P:peptide catabolic process"/>
    <property type="evidence" value="ECO:0007669"/>
    <property type="project" value="TreeGrafter"/>
</dbReference>
<feature type="domain" description="Peptidase M1 membrane alanine aminopeptidase" evidence="12">
    <location>
        <begin position="257"/>
        <end position="466"/>
    </location>
</feature>
<evidence type="ECO:0000259" key="12">
    <source>
        <dbReference type="Pfam" id="PF01433"/>
    </source>
</evidence>
<dbReference type="PANTHER" id="PTHR11533:SF174">
    <property type="entry name" value="PUROMYCIN-SENSITIVE AMINOPEPTIDASE-RELATED"/>
    <property type="match status" value="1"/>
</dbReference>
<evidence type="ECO:0000313" key="18">
    <source>
        <dbReference type="Proteomes" id="UP000629596"/>
    </source>
</evidence>
<sequence>MKINNIKQLIAVAAIGLLTACGSPAPDAVLLQPGVSRELAQYRKEHFGDVRYHLFFSIPESREEAVIGKAEIALTLREKQPLIIDFRGEPAQVAFVLLNGKQTPYTVKDEHIVIEAGEVAAGENRVAIEFTANDQSLNRRDEFLYTLLVPDRARTLFPCFDQPDMKSLFTLSLEVPAAWQAVANGAVEQVDSMTVAGRRRILFRETEPLSTYLFSFVAGKLTRETFSRDGRHISIYHRETDPKKAAQCPEIASEVFDALEWQENYTGIPYPFAKYDLIILPGFQFGGMEHTGATLYTDGRMFLNENPTLNERLSRSALIAHETSHMWFGDFVTMEWFNDVWTKEVFANYYASQMVEPLFPDVNHSLNFMLDYIPGAYSEDRTAGANPVKQDLANMRDAGLMYGNIIYDKSPVVMAMLIRMMGKDAFRKGIQEYLKTYAYGNATWDGLISILDNYTDRDLKAWSHVWINEKGMPEIRSEVKGDSLIVTQSDPWGRGLRWPQVVTYAVITDSRTDRVSVSLGSDGNVSKTLVPALDAGPQKNSPDQSVVYTASSVWVPNVDGTGYGFFRVGEEELDGLMSVLKTHPDEVLRGSLLITLYENLLNQTIPAGRYMDAMLDYLPGEKNSLLFSAALRYIGNCQRLYPSAPEKLEQVLWQIVTTAEQPQYRLQAFRQYRSIARSPEAVARLYALWQDRKAPAGCSLSENDYIGLSYQLALLMPEKADEIVATQQLRITNPDRKRQYAFISPSVSPRKEVRDSVFASLLVAENRRVEPWASAALANLNSPLRQQEAVAYIRPALEAMQEIQRTGDIFFPRNWASALLGGHTSTEARKEVDDFFAAHPDYPVLLANKIRQQADHLYRLHD</sequence>
<dbReference type="CDD" id="cd09602">
    <property type="entry name" value="M1_APN"/>
    <property type="match status" value="1"/>
</dbReference>
<evidence type="ECO:0000259" key="13">
    <source>
        <dbReference type="Pfam" id="PF11838"/>
    </source>
</evidence>
<evidence type="ECO:0000256" key="4">
    <source>
        <dbReference type="ARBA" id="ARBA00012564"/>
    </source>
</evidence>
<keyword evidence="10" id="KW-0862">Zinc</keyword>
<feature type="domain" description="Aminopeptidase N-like N-terminal" evidence="14">
    <location>
        <begin position="138"/>
        <end position="213"/>
    </location>
</feature>
<keyword evidence="11" id="KW-0482">Metalloprotease</keyword>
<dbReference type="InterPro" id="IPR024571">
    <property type="entry name" value="ERAP1-like_C_dom"/>
</dbReference>
<evidence type="ECO:0000259" key="14">
    <source>
        <dbReference type="Pfam" id="PF17900"/>
    </source>
</evidence>
<dbReference type="InterPro" id="IPR014782">
    <property type="entry name" value="Peptidase_M1_dom"/>
</dbReference>
<dbReference type="GO" id="GO:0005737">
    <property type="term" value="C:cytoplasm"/>
    <property type="evidence" value="ECO:0007669"/>
    <property type="project" value="TreeGrafter"/>
</dbReference>
<reference evidence="16 17" key="1">
    <citation type="submission" date="2018-07" db="EMBL/GenBank/DDBJ databases">
        <title>Parabacteroides acidifaciens nov. sp., isolated from human feces.</title>
        <authorList>
            <person name="Wang Y.J."/>
        </authorList>
    </citation>
    <scope>NUCLEOTIDE SEQUENCE [LARGE SCALE GENOMIC DNA]</scope>
    <source>
        <strain evidence="16 17">426-9</strain>
    </source>
</reference>
<gene>
    <name evidence="16" type="ORF">DWU89_00830</name>
    <name evidence="15" type="ORF">H8784_00810</name>
</gene>
<dbReference type="EMBL" id="QREV01000001">
    <property type="protein sequence ID" value="RDU51206.1"/>
    <property type="molecule type" value="Genomic_DNA"/>
</dbReference>
<evidence type="ECO:0000313" key="16">
    <source>
        <dbReference type="EMBL" id="RDU51206.1"/>
    </source>
</evidence>
<dbReference type="GO" id="GO:0042277">
    <property type="term" value="F:peptide binding"/>
    <property type="evidence" value="ECO:0007669"/>
    <property type="project" value="TreeGrafter"/>
</dbReference>
<dbReference type="GO" id="GO:0016020">
    <property type="term" value="C:membrane"/>
    <property type="evidence" value="ECO:0007669"/>
    <property type="project" value="TreeGrafter"/>
</dbReference>
<evidence type="ECO:0000256" key="6">
    <source>
        <dbReference type="ARBA" id="ARBA00022438"/>
    </source>
</evidence>
<dbReference type="InterPro" id="IPR042097">
    <property type="entry name" value="Aminopeptidase_N-like_N_sf"/>
</dbReference>
<organism evidence="16 17">
    <name type="scientific">Parabacteroides acidifaciens</name>
    <dbReference type="NCBI Taxonomy" id="2290935"/>
    <lineage>
        <taxon>Bacteria</taxon>
        <taxon>Pseudomonadati</taxon>
        <taxon>Bacteroidota</taxon>
        <taxon>Bacteroidia</taxon>
        <taxon>Bacteroidales</taxon>
        <taxon>Tannerellaceae</taxon>
        <taxon>Parabacteroides</taxon>
    </lineage>
</organism>
<evidence type="ECO:0000256" key="5">
    <source>
        <dbReference type="ARBA" id="ARBA00015611"/>
    </source>
</evidence>
<dbReference type="GO" id="GO:0070006">
    <property type="term" value="F:metalloaminopeptidase activity"/>
    <property type="evidence" value="ECO:0007669"/>
    <property type="project" value="TreeGrafter"/>
</dbReference>
<dbReference type="EC" id="3.4.11.2" evidence="4"/>
<dbReference type="PANTHER" id="PTHR11533">
    <property type="entry name" value="PROTEASE M1 ZINC METALLOPROTEASE"/>
    <property type="match status" value="1"/>
</dbReference>
<dbReference type="Pfam" id="PF17900">
    <property type="entry name" value="Peptidase_M1_N"/>
    <property type="match status" value="1"/>
</dbReference>
<proteinExistence type="inferred from homology"/>
<dbReference type="GO" id="GO:0016285">
    <property type="term" value="F:alanyl aminopeptidase activity"/>
    <property type="evidence" value="ECO:0007669"/>
    <property type="project" value="UniProtKB-EC"/>
</dbReference>
<dbReference type="AlphaFoldDB" id="A0A3D8HJR7"/>
<dbReference type="InterPro" id="IPR027268">
    <property type="entry name" value="Peptidase_M4/M1_CTD_sf"/>
</dbReference>
<protein>
    <recommendedName>
        <fullName evidence="5">Aminopeptidase N</fullName>
        <ecNumber evidence="4">3.4.11.2</ecNumber>
    </recommendedName>
</protein>
<comment type="catalytic activity">
    <reaction evidence="1">
        <text>Release of an N-terminal amino acid, Xaa-|-Yaa- from a peptide, amide or arylamide. Xaa is preferably Ala, but may be most amino acids including Pro (slow action). When a terminal hydrophobic residue is followed by a prolyl residue, the two may be released as an intact Xaa-Pro dipeptide.</text>
        <dbReference type="EC" id="3.4.11.2"/>
    </reaction>
</comment>
<dbReference type="Proteomes" id="UP000256321">
    <property type="component" value="Unassembled WGS sequence"/>
</dbReference>
<accession>A0A3D8HJR7</accession>
<dbReference type="Pfam" id="PF11838">
    <property type="entry name" value="ERAP1_C"/>
    <property type="match status" value="1"/>
</dbReference>
<name>A0A3D8HJR7_9BACT</name>
<evidence type="ECO:0000313" key="17">
    <source>
        <dbReference type="Proteomes" id="UP000256321"/>
    </source>
</evidence>
<dbReference type="EMBL" id="JACRTI010000001">
    <property type="protein sequence ID" value="MBC8600260.1"/>
    <property type="molecule type" value="Genomic_DNA"/>
</dbReference>
<dbReference type="GO" id="GO:0008270">
    <property type="term" value="F:zinc ion binding"/>
    <property type="evidence" value="ECO:0007669"/>
    <property type="project" value="InterPro"/>
</dbReference>
<evidence type="ECO:0000256" key="9">
    <source>
        <dbReference type="ARBA" id="ARBA00022801"/>
    </source>
</evidence>
<comment type="caution">
    <text evidence="16">The sequence shown here is derived from an EMBL/GenBank/DDBJ whole genome shotgun (WGS) entry which is preliminary data.</text>
</comment>
<dbReference type="Gene3D" id="1.10.390.10">
    <property type="entry name" value="Neutral Protease Domain 2"/>
    <property type="match status" value="1"/>
</dbReference>
<dbReference type="SUPFAM" id="SSF55486">
    <property type="entry name" value="Metalloproteases ('zincins'), catalytic domain"/>
    <property type="match status" value="1"/>
</dbReference>
<keyword evidence="18" id="KW-1185">Reference proteome</keyword>
<evidence type="ECO:0000256" key="11">
    <source>
        <dbReference type="ARBA" id="ARBA00023049"/>
    </source>
</evidence>
<evidence type="ECO:0000256" key="3">
    <source>
        <dbReference type="ARBA" id="ARBA00010136"/>
    </source>
</evidence>
<keyword evidence="7" id="KW-0645">Protease</keyword>
<dbReference type="InterPro" id="IPR050344">
    <property type="entry name" value="Peptidase_M1_aminopeptidases"/>
</dbReference>
<dbReference type="GO" id="GO:0005615">
    <property type="term" value="C:extracellular space"/>
    <property type="evidence" value="ECO:0007669"/>
    <property type="project" value="TreeGrafter"/>
</dbReference>
<evidence type="ECO:0000313" key="15">
    <source>
        <dbReference type="EMBL" id="MBC8600260.1"/>
    </source>
</evidence>
<dbReference type="Pfam" id="PF01433">
    <property type="entry name" value="Peptidase_M1"/>
    <property type="match status" value="1"/>
</dbReference>
<comment type="cofactor">
    <cofactor evidence="2">
        <name>Zn(2+)</name>
        <dbReference type="ChEBI" id="CHEBI:29105"/>
    </cofactor>
</comment>
<comment type="similarity">
    <text evidence="3">Belongs to the peptidase M1 family.</text>
</comment>
<dbReference type="Gene3D" id="2.60.40.1730">
    <property type="entry name" value="tricorn interacting facor f3 domain"/>
    <property type="match status" value="1"/>
</dbReference>
<dbReference type="InterPro" id="IPR001930">
    <property type="entry name" value="Peptidase_M1"/>
</dbReference>
<evidence type="ECO:0000256" key="7">
    <source>
        <dbReference type="ARBA" id="ARBA00022670"/>
    </source>
</evidence>